<comment type="pathway">
    <text evidence="1">Secondary metabolite biosynthesis.</text>
</comment>
<keyword evidence="4" id="KW-0808">Transferase</keyword>
<evidence type="ECO:0000259" key="10">
    <source>
        <dbReference type="PROSITE" id="PS52019"/>
    </source>
</evidence>
<dbReference type="GO" id="GO:0032259">
    <property type="term" value="P:methylation"/>
    <property type="evidence" value="ECO:0007669"/>
    <property type="project" value="UniProtKB-KW"/>
</dbReference>
<feature type="active site" description="Proton donor; for dehydratase activity" evidence="6">
    <location>
        <position position="1134"/>
    </location>
</feature>
<feature type="domain" description="Carrier" evidence="8">
    <location>
        <begin position="1283"/>
        <end position="1362"/>
    </location>
</feature>
<evidence type="ECO:0000256" key="5">
    <source>
        <dbReference type="ARBA" id="ARBA00023268"/>
    </source>
</evidence>
<dbReference type="InterPro" id="IPR014031">
    <property type="entry name" value="Ketoacyl_synth_C"/>
</dbReference>
<feature type="compositionally biased region" description="Low complexity" evidence="7">
    <location>
        <begin position="7"/>
        <end position="16"/>
    </location>
</feature>
<evidence type="ECO:0000259" key="8">
    <source>
        <dbReference type="PROSITE" id="PS50075"/>
    </source>
</evidence>
<dbReference type="PROSITE" id="PS50075">
    <property type="entry name" value="CARRIER"/>
    <property type="match status" value="1"/>
</dbReference>
<dbReference type="InterPro" id="IPR014030">
    <property type="entry name" value="Ketoacyl_synth_N"/>
</dbReference>
<dbReference type="SUPFAM" id="SSF53474">
    <property type="entry name" value="alpha/beta-Hydrolases"/>
    <property type="match status" value="1"/>
</dbReference>
<dbReference type="PROSITE" id="PS00012">
    <property type="entry name" value="PHOSPHOPANTETHEINE"/>
    <property type="match status" value="1"/>
</dbReference>
<feature type="region of interest" description="C-terminal hotdog fold" evidence="6">
    <location>
        <begin position="1070"/>
        <end position="1225"/>
    </location>
</feature>
<reference evidence="11 12" key="1">
    <citation type="submission" date="2023-01" db="EMBL/GenBank/DDBJ databases">
        <title>Analysis of 21 Apiospora genomes using comparative genomics revels a genus with tremendous synthesis potential of carbohydrate active enzymes and secondary metabolites.</title>
        <authorList>
            <person name="Sorensen T."/>
        </authorList>
    </citation>
    <scope>NUCLEOTIDE SEQUENCE [LARGE SCALE GENOMIC DNA]</scope>
    <source>
        <strain evidence="11 12">CBS 117206</strain>
    </source>
</reference>
<dbReference type="InterPro" id="IPR016036">
    <property type="entry name" value="Malonyl_transacylase_ACP-bd"/>
</dbReference>
<dbReference type="Pfam" id="PF00550">
    <property type="entry name" value="PP-binding"/>
    <property type="match status" value="1"/>
</dbReference>
<comment type="caution">
    <text evidence="11">The sequence shown here is derived from an EMBL/GenBank/DDBJ whole genome shotgun (WGS) entry which is preliminary data.</text>
</comment>
<evidence type="ECO:0000259" key="9">
    <source>
        <dbReference type="PROSITE" id="PS52004"/>
    </source>
</evidence>
<dbReference type="PROSITE" id="PS52019">
    <property type="entry name" value="PKS_MFAS_DH"/>
    <property type="match status" value="1"/>
</dbReference>
<dbReference type="Pfam" id="PF14765">
    <property type="entry name" value="PS-DH"/>
    <property type="match status" value="1"/>
</dbReference>
<dbReference type="SUPFAM" id="SSF53901">
    <property type="entry name" value="Thiolase-like"/>
    <property type="match status" value="1"/>
</dbReference>
<proteinExistence type="predicted"/>
<feature type="domain" description="PKS/mFAS DH" evidence="10">
    <location>
        <begin position="921"/>
        <end position="1225"/>
    </location>
</feature>
<dbReference type="InterPro" id="IPR036736">
    <property type="entry name" value="ACP-like_sf"/>
</dbReference>
<dbReference type="InterPro" id="IPR050091">
    <property type="entry name" value="PKS_NRPS_Biosynth_Enz"/>
</dbReference>
<dbReference type="GO" id="GO:0006633">
    <property type="term" value="P:fatty acid biosynthetic process"/>
    <property type="evidence" value="ECO:0007669"/>
    <property type="project" value="InterPro"/>
</dbReference>
<dbReference type="InterPro" id="IPR001227">
    <property type="entry name" value="Ac_transferase_dom_sf"/>
</dbReference>
<dbReference type="InterPro" id="IPR049551">
    <property type="entry name" value="PKS_DH_C"/>
</dbReference>
<keyword evidence="3" id="KW-0597">Phosphoprotein</keyword>
<dbReference type="GO" id="GO:0004315">
    <property type="term" value="F:3-oxoacyl-[acyl-carrier-protein] synthase activity"/>
    <property type="evidence" value="ECO:0007669"/>
    <property type="project" value="InterPro"/>
</dbReference>
<dbReference type="Pfam" id="PF00698">
    <property type="entry name" value="Acyl_transf_1"/>
    <property type="match status" value="1"/>
</dbReference>
<dbReference type="SUPFAM" id="SSF52151">
    <property type="entry name" value="FabD/lysophospholipase-like"/>
    <property type="match status" value="1"/>
</dbReference>
<dbReference type="GO" id="GO:0016787">
    <property type="term" value="F:hydrolase activity"/>
    <property type="evidence" value="ECO:0007669"/>
    <property type="project" value="InterPro"/>
</dbReference>
<dbReference type="Gene3D" id="3.40.47.10">
    <property type="match status" value="1"/>
</dbReference>
<dbReference type="PROSITE" id="PS52004">
    <property type="entry name" value="KS3_2"/>
    <property type="match status" value="1"/>
</dbReference>
<dbReference type="Gene3D" id="1.10.1200.10">
    <property type="entry name" value="ACP-like"/>
    <property type="match status" value="1"/>
</dbReference>
<dbReference type="Pfam" id="PF07859">
    <property type="entry name" value="Abhydrolase_3"/>
    <property type="match status" value="1"/>
</dbReference>
<dbReference type="PANTHER" id="PTHR43775:SF21">
    <property type="entry name" value="NON-REDUCING POLYKETIDE SYNTHASE AUSA-RELATED"/>
    <property type="match status" value="1"/>
</dbReference>
<evidence type="ECO:0000313" key="12">
    <source>
        <dbReference type="Proteomes" id="UP001392437"/>
    </source>
</evidence>
<dbReference type="Proteomes" id="UP001392437">
    <property type="component" value="Unassembled WGS sequence"/>
</dbReference>
<dbReference type="EMBL" id="JAQQWP010000010">
    <property type="protein sequence ID" value="KAK8097022.1"/>
    <property type="molecule type" value="Genomic_DNA"/>
</dbReference>
<dbReference type="GO" id="GO:0044550">
    <property type="term" value="P:secondary metabolite biosynthetic process"/>
    <property type="evidence" value="ECO:0007669"/>
    <property type="project" value="TreeGrafter"/>
</dbReference>
<dbReference type="InterPro" id="IPR009081">
    <property type="entry name" value="PP-bd_ACP"/>
</dbReference>
<dbReference type="InterPro" id="IPR042104">
    <property type="entry name" value="PKS_dehydratase_sf"/>
</dbReference>
<dbReference type="InterPro" id="IPR049900">
    <property type="entry name" value="PKS_mFAS_DH"/>
</dbReference>
<evidence type="ECO:0000313" key="11">
    <source>
        <dbReference type="EMBL" id="KAK8097022.1"/>
    </source>
</evidence>
<dbReference type="CDD" id="cd00833">
    <property type="entry name" value="PKS"/>
    <property type="match status" value="1"/>
</dbReference>
<feature type="compositionally biased region" description="Basic and acidic residues" evidence="7">
    <location>
        <begin position="17"/>
        <end position="27"/>
    </location>
</feature>
<dbReference type="InterPro" id="IPR016039">
    <property type="entry name" value="Thiolase-like"/>
</dbReference>
<dbReference type="PROSITE" id="PS00606">
    <property type="entry name" value="KS3_1"/>
    <property type="match status" value="1"/>
</dbReference>
<dbReference type="InterPro" id="IPR014043">
    <property type="entry name" value="Acyl_transferase_dom"/>
</dbReference>
<evidence type="ECO:0000256" key="4">
    <source>
        <dbReference type="ARBA" id="ARBA00022679"/>
    </source>
</evidence>
<dbReference type="PANTHER" id="PTHR43775">
    <property type="entry name" value="FATTY ACID SYNTHASE"/>
    <property type="match status" value="1"/>
</dbReference>
<evidence type="ECO:0000256" key="6">
    <source>
        <dbReference type="PROSITE-ProRule" id="PRU01363"/>
    </source>
</evidence>
<dbReference type="InterPro" id="IPR029058">
    <property type="entry name" value="AB_hydrolase_fold"/>
</dbReference>
<dbReference type="InterPro" id="IPR018201">
    <property type="entry name" value="Ketoacyl_synth_AS"/>
</dbReference>
<dbReference type="SUPFAM" id="SSF47336">
    <property type="entry name" value="ACP-like"/>
    <property type="match status" value="1"/>
</dbReference>
<dbReference type="Gene3D" id="3.40.366.10">
    <property type="entry name" value="Malonyl-Coenzyme A Acyl Carrier Protein, domain 2"/>
    <property type="match status" value="1"/>
</dbReference>
<dbReference type="InterPro" id="IPR013094">
    <property type="entry name" value="AB_hydrolase_3"/>
</dbReference>
<name>A0AAW0QAG3_9PEZI</name>
<dbReference type="GO" id="GO:0008168">
    <property type="term" value="F:methyltransferase activity"/>
    <property type="evidence" value="ECO:0007669"/>
    <property type="project" value="UniProtKB-KW"/>
</dbReference>
<feature type="region of interest" description="N-terminal hotdog fold" evidence="6">
    <location>
        <begin position="921"/>
        <end position="1048"/>
    </location>
</feature>
<evidence type="ECO:0000256" key="7">
    <source>
        <dbReference type="SAM" id="MobiDB-lite"/>
    </source>
</evidence>
<dbReference type="Pfam" id="PF00109">
    <property type="entry name" value="ketoacyl-synt"/>
    <property type="match status" value="1"/>
</dbReference>
<gene>
    <name evidence="11" type="ORF">PG999_012966</name>
</gene>
<keyword evidence="5" id="KW-0511">Multifunctional enzyme</keyword>
<dbReference type="InterPro" id="IPR006162">
    <property type="entry name" value="Ppantetheine_attach_site"/>
</dbReference>
<dbReference type="Gene3D" id="3.30.70.3290">
    <property type="match status" value="1"/>
</dbReference>
<keyword evidence="2" id="KW-0596">Phosphopantetheine</keyword>
<dbReference type="SUPFAM" id="SSF55048">
    <property type="entry name" value="Probable ACP-binding domain of malonyl-CoA ACP transacylase"/>
    <property type="match status" value="1"/>
</dbReference>
<dbReference type="GO" id="GO:0004312">
    <property type="term" value="F:fatty acid synthase activity"/>
    <property type="evidence" value="ECO:0007669"/>
    <property type="project" value="TreeGrafter"/>
</dbReference>
<feature type="domain" description="Ketosynthase family 3 (KS3)" evidence="9">
    <location>
        <begin position="29"/>
        <end position="436"/>
    </location>
</feature>
<dbReference type="SMART" id="SM00825">
    <property type="entry name" value="PKS_KS"/>
    <property type="match status" value="1"/>
</dbReference>
<evidence type="ECO:0000256" key="2">
    <source>
        <dbReference type="ARBA" id="ARBA00022450"/>
    </source>
</evidence>
<feature type="active site" description="Proton acceptor; for dehydratase activity" evidence="6">
    <location>
        <position position="956"/>
    </location>
</feature>
<accession>A0AAW0QAG3</accession>
<dbReference type="Pfam" id="PF02801">
    <property type="entry name" value="Ketoacyl-synt_C"/>
    <property type="match status" value="1"/>
</dbReference>
<evidence type="ECO:0008006" key="13">
    <source>
        <dbReference type="Google" id="ProtNLM"/>
    </source>
</evidence>
<dbReference type="SMART" id="SM00827">
    <property type="entry name" value="PKS_AT"/>
    <property type="match status" value="1"/>
</dbReference>
<dbReference type="Gene3D" id="3.10.129.110">
    <property type="entry name" value="Polyketide synthase dehydratase"/>
    <property type="match status" value="1"/>
</dbReference>
<dbReference type="InterPro" id="IPR016035">
    <property type="entry name" value="Acyl_Trfase/lysoPLipase"/>
</dbReference>
<organism evidence="11 12">
    <name type="scientific">Apiospora kogelbergensis</name>
    <dbReference type="NCBI Taxonomy" id="1337665"/>
    <lineage>
        <taxon>Eukaryota</taxon>
        <taxon>Fungi</taxon>
        <taxon>Dikarya</taxon>
        <taxon>Ascomycota</taxon>
        <taxon>Pezizomycotina</taxon>
        <taxon>Sordariomycetes</taxon>
        <taxon>Xylariomycetidae</taxon>
        <taxon>Amphisphaeriales</taxon>
        <taxon>Apiosporaceae</taxon>
        <taxon>Apiospora</taxon>
    </lineage>
</organism>
<evidence type="ECO:0000256" key="1">
    <source>
        <dbReference type="ARBA" id="ARBA00005179"/>
    </source>
</evidence>
<dbReference type="Gene3D" id="3.40.50.1820">
    <property type="entry name" value="alpha/beta hydrolase"/>
    <property type="match status" value="1"/>
</dbReference>
<dbReference type="Pfam" id="PF22621">
    <property type="entry name" value="CurL-like_PKS_C"/>
    <property type="match status" value="1"/>
</dbReference>
<protein>
    <recommendedName>
        <fullName evidence="13">Polyketide synthase</fullName>
    </recommendedName>
</protein>
<sequence length="1776" mass="193857">MLPIKASSSTTNSQQSDDSRPDIMHDFPDDSIAVVGAGCRLPGANDLEDLWQIISQGQSRLEKLRPERCNPHKTYRAVQDPAWIARREFYGNFLDDAAGFDHGLFGISPREAAHMDPQQRLLLETAFEAMDSSGYLHGHRRERGDPVGCFVGASYTEYQENTNAYAPSAFTATGTIRAFLSGKISYHFGWTGPSEVIDTACSASLVAIHRACRAIQAGECTMALAGGVNLITGVNNYFDLAKAGFLSPTGQCKPFDDAADGYCRADGVCLVVLKPLRQAIADRDDIMGVIPAVATNQGGVHASGITVPDGSCQKALYRTLLKRSGLTSDDVSYMEAHGTGTRVGDPIEMASIREVFGGSQRTDPLYVGSLKSNIGHSETAAGAAGLLKLNRNIPPLESDKIIIPTDRTPWSPQGGRVACVSSYGASGSNSALLCAEWRGADCRALPKDLVSSKSMSRCPILLSAATQESLLRQARDLAQYLSNPIKGVDLINVAFTLSQRRKHHRFRWSALTKDMSGLADQLQDLDAQHIISHPKTTKNVVLTFSGQSGTKIGLDPSILRDNPRFAHYVQSCNQILMGLGCTDIISIIHQSEIVTDPTLLQCGLVTIQYACARCWIDGGLEVAGIVGHSLGELVALAVSGVLSLEDMLRVVYTRAQLIERKMGAEKGAMVAIHSKLETVKAVMEAARKELCRGDDLEIACYNSHTSHVVVGSEKGIQATLKVLKNDACYSSIRYHCVDVTHGFHSRLVEPLIEGLSQLGKTIVFHQPKIQIETSTREPINFGDIQRLGYLANHARQPVYFVDAVRRLEAGLGPCIWLEAGLGTPVVPMTRRATASPELHTFQSVTVPEAAAADIWREGVAITSWRFLDPEKSDLHSVWLPPYRFDHSKDYWLEHVDHAVKEREGAATDGRLTKADPSHDPPRLVTYDAAGTAGESGPHVFHLHTDTQRYARIVQGHSVRGKPLCPASVYMEAAIMALTLLGSPVRGRTITFRHTVFSRPLGCDSKKAVQLILYPDCYTNSPRNWHFAVQSSARSTHSEGEVEIASTQVGDCGHDKHSLNDRITALRNSDDSETFKTATAYQLFSRVVEYAGLMQGIVNITLGPREAVAKVRVPKTTFPASESTVMDFYDAITLDAFIQVLGLLVNHSNGFESTETDDIYVASSIGKMELTPVDFDTTQVWTAYAEYVRLDGKTTSGNVFVLSDKGDVMFSVTDVRFVRVSATAMERLLETANPTTNQTDLTSQIHGGVVSGHTSHMLKETGGKPNLQRKDFDATLHACLEKASDTRNVESQLTTLVSSYTGVAVEDIQADATLCSMGLDSLASIELADEIEAELNFKMDTEDLGSESVRSLLAYLSASDDGASSTFQSGSSTILTTPSFASDDGEQINPLQDPQERTETPIKIGKTTVKWVRPKQKLESRYTIEQHAYKEVDGLEILADIYIPTEAHNRPRCVALMIHGGGHLTLSRRAVRPRQTKFLLASGLLPVSVDYRLCPQVNVLDGAMTDVRDACIWAQKELPEILESRGVIVDRSRYVVIGWSTGGTLAMTTAWSVHDAGFCSPTAILAFYCPVEYDPKEPITMGRDHGHRTMSLKEIQRRLPAKPILTNLLSHLIKTVQHVVSNETDTTKLGWIKPGDPRSELVLALIKENRGMSILFNDDPLDRLLGANGTEADQLPYPDATRAAAFSPLVHLRCGSYRTPTCLVFGDSDEIAPFGKAVEFVQAMKQQGVRGDLLVAPDAKHIFDLDLVPGSEGWKSYVEPGYEFLLNELGDAGSGDL</sequence>
<feature type="region of interest" description="Disordered" evidence="7">
    <location>
        <begin position="1"/>
        <end position="27"/>
    </location>
</feature>
<dbReference type="InterPro" id="IPR020841">
    <property type="entry name" value="PKS_Beta-ketoAc_synthase_dom"/>
</dbReference>
<keyword evidence="12" id="KW-1185">Reference proteome</keyword>
<evidence type="ECO:0000256" key="3">
    <source>
        <dbReference type="ARBA" id="ARBA00022553"/>
    </source>
</evidence>